<proteinExistence type="predicted"/>
<sequence>MVSINDVAKKAGVAKSTVSKVLNNYSLVSDETRSKVEKAVEELGYVPNSVAVSLSKKVFNRVGLIVDIRHNSQFVDEISMQYLTGAFEKAKEYHIEVVTFFSSQFDEMNYKQVTAYLKSQRINCLIIYNLSIENKNLYKIIEKQEFYCVLVDSPITNDRTSSVSLDHYSAQYEVAKKTLQENSYIDRVLYIAGGAGGYITNRRLDAMKKLQEEFGFELIVKHGDFNEYKAREITLKFGKKSNAIVCASDLMAIGAVFALTEMDIYRPVCGFDGIRLMGYTKIAMNTVKQNFNLKSKQAFDELKKLLDGEKGQHTEIPYEVCTINYMDVIQK</sequence>
<keyword evidence="1" id="KW-0805">Transcription regulation</keyword>
<reference evidence="5 6" key="1">
    <citation type="submission" date="2016-10" db="EMBL/GenBank/DDBJ databases">
        <authorList>
            <person name="de Groot N.N."/>
        </authorList>
    </citation>
    <scope>NUCLEOTIDE SEQUENCE [LARGE SCALE GENOMIC DNA]</scope>
    <source>
        <strain evidence="5 6">DSM 1283</strain>
    </source>
</reference>
<dbReference type="InterPro" id="IPR028082">
    <property type="entry name" value="Peripla_BP_I"/>
</dbReference>
<keyword evidence="6" id="KW-1185">Reference proteome</keyword>
<dbReference type="EMBL" id="FOWD01000018">
    <property type="protein sequence ID" value="SFO32899.1"/>
    <property type="molecule type" value="Genomic_DNA"/>
</dbReference>
<dbReference type="SUPFAM" id="SSF47413">
    <property type="entry name" value="lambda repressor-like DNA-binding domains"/>
    <property type="match status" value="1"/>
</dbReference>
<dbReference type="Gene3D" id="3.40.50.2300">
    <property type="match status" value="2"/>
</dbReference>
<dbReference type="SMART" id="SM00354">
    <property type="entry name" value="HTH_LACI"/>
    <property type="match status" value="1"/>
</dbReference>
<dbReference type="RefSeq" id="WP_091687009.1">
    <property type="nucleotide sequence ID" value="NZ_BAABFM010000023.1"/>
</dbReference>
<gene>
    <name evidence="5" type="ORF">SAMN04489757_11846</name>
</gene>
<name>A0A1I5GAJ6_9FIRM</name>
<dbReference type="GO" id="GO:0000976">
    <property type="term" value="F:transcription cis-regulatory region binding"/>
    <property type="evidence" value="ECO:0007669"/>
    <property type="project" value="TreeGrafter"/>
</dbReference>
<organism evidence="5 6">
    <name type="scientific">Anaerocolumna aminovalerica</name>
    <dbReference type="NCBI Taxonomy" id="1527"/>
    <lineage>
        <taxon>Bacteria</taxon>
        <taxon>Bacillati</taxon>
        <taxon>Bacillota</taxon>
        <taxon>Clostridia</taxon>
        <taxon>Lachnospirales</taxon>
        <taxon>Lachnospiraceae</taxon>
        <taxon>Anaerocolumna</taxon>
    </lineage>
</organism>
<keyword evidence="3" id="KW-0804">Transcription</keyword>
<dbReference type="CDD" id="cd01392">
    <property type="entry name" value="HTH_LacI"/>
    <property type="match status" value="1"/>
</dbReference>
<dbReference type="PANTHER" id="PTHR30146">
    <property type="entry name" value="LACI-RELATED TRANSCRIPTIONAL REPRESSOR"/>
    <property type="match status" value="1"/>
</dbReference>
<feature type="domain" description="HTH lacI-type" evidence="4">
    <location>
        <begin position="2"/>
        <end position="56"/>
    </location>
</feature>
<evidence type="ECO:0000313" key="5">
    <source>
        <dbReference type="EMBL" id="SFO32899.1"/>
    </source>
</evidence>
<protein>
    <submittedName>
        <fullName evidence="5">Transcriptional regulator, LacI family</fullName>
    </submittedName>
</protein>
<dbReference type="InterPro" id="IPR010982">
    <property type="entry name" value="Lambda_DNA-bd_dom_sf"/>
</dbReference>
<dbReference type="Proteomes" id="UP000198806">
    <property type="component" value="Unassembled WGS sequence"/>
</dbReference>
<dbReference type="PROSITE" id="PS50932">
    <property type="entry name" value="HTH_LACI_2"/>
    <property type="match status" value="1"/>
</dbReference>
<dbReference type="STRING" id="1527.SAMN04489757_11846"/>
<dbReference type="SUPFAM" id="SSF53822">
    <property type="entry name" value="Periplasmic binding protein-like I"/>
    <property type="match status" value="1"/>
</dbReference>
<keyword evidence="2" id="KW-0238">DNA-binding</keyword>
<dbReference type="OrthoDB" id="9789891at2"/>
<dbReference type="InterPro" id="IPR000843">
    <property type="entry name" value="HTH_LacI"/>
</dbReference>
<accession>A0A1I5GAJ6</accession>
<dbReference type="Pfam" id="PF00356">
    <property type="entry name" value="LacI"/>
    <property type="match status" value="1"/>
</dbReference>
<dbReference type="PANTHER" id="PTHR30146:SF109">
    <property type="entry name" value="HTH-TYPE TRANSCRIPTIONAL REGULATOR GALS"/>
    <property type="match status" value="1"/>
</dbReference>
<evidence type="ECO:0000256" key="1">
    <source>
        <dbReference type="ARBA" id="ARBA00023015"/>
    </source>
</evidence>
<evidence type="ECO:0000313" key="6">
    <source>
        <dbReference type="Proteomes" id="UP000198806"/>
    </source>
</evidence>
<dbReference type="AlphaFoldDB" id="A0A1I5GAJ6"/>
<dbReference type="CDD" id="cd06267">
    <property type="entry name" value="PBP1_LacI_sugar_binding-like"/>
    <property type="match status" value="1"/>
</dbReference>
<dbReference type="PRINTS" id="PR00036">
    <property type="entry name" value="HTHLACI"/>
</dbReference>
<evidence type="ECO:0000259" key="4">
    <source>
        <dbReference type="PROSITE" id="PS50932"/>
    </source>
</evidence>
<evidence type="ECO:0000256" key="2">
    <source>
        <dbReference type="ARBA" id="ARBA00023125"/>
    </source>
</evidence>
<evidence type="ECO:0000256" key="3">
    <source>
        <dbReference type="ARBA" id="ARBA00023163"/>
    </source>
</evidence>
<dbReference type="Gene3D" id="1.10.260.40">
    <property type="entry name" value="lambda repressor-like DNA-binding domains"/>
    <property type="match status" value="1"/>
</dbReference>
<dbReference type="GO" id="GO:0003700">
    <property type="term" value="F:DNA-binding transcription factor activity"/>
    <property type="evidence" value="ECO:0007669"/>
    <property type="project" value="TreeGrafter"/>
</dbReference>